<organism evidence="1 2">
    <name type="scientific">Odynerus spinipes</name>
    <dbReference type="NCBI Taxonomy" id="1348599"/>
    <lineage>
        <taxon>Eukaryota</taxon>
        <taxon>Metazoa</taxon>
        <taxon>Ecdysozoa</taxon>
        <taxon>Arthropoda</taxon>
        <taxon>Hexapoda</taxon>
        <taxon>Insecta</taxon>
        <taxon>Pterygota</taxon>
        <taxon>Neoptera</taxon>
        <taxon>Endopterygota</taxon>
        <taxon>Hymenoptera</taxon>
        <taxon>Apocrita</taxon>
        <taxon>Aculeata</taxon>
        <taxon>Vespoidea</taxon>
        <taxon>Vespidae</taxon>
        <taxon>Eumeninae</taxon>
        <taxon>Odynerus</taxon>
    </lineage>
</organism>
<sequence length="78" mass="8975">MESKEYTHCVQFRVNRIDRTIKVKNQSHYKCFIENLRNFSQCDSPHPCHPAFILTNPATIEITRFSDTVASTATLAMA</sequence>
<reference evidence="1" key="2">
    <citation type="journal article" date="2023" name="Commun. Biol.">
        <title>Intrasexual cuticular hydrocarbon dimorphism in a wasp sheds light on hydrocarbon biosynthesis genes in Hymenoptera.</title>
        <authorList>
            <person name="Moris V.C."/>
            <person name="Podsiadlowski L."/>
            <person name="Martin S."/>
            <person name="Oeyen J.P."/>
            <person name="Donath A."/>
            <person name="Petersen M."/>
            <person name="Wilbrandt J."/>
            <person name="Misof B."/>
            <person name="Liedtke D."/>
            <person name="Thamm M."/>
            <person name="Scheiner R."/>
            <person name="Schmitt T."/>
            <person name="Niehuis O."/>
        </authorList>
    </citation>
    <scope>NUCLEOTIDE SEQUENCE</scope>
    <source>
        <strain evidence="1">GBR_01_08_01A</strain>
    </source>
</reference>
<reference evidence="1" key="1">
    <citation type="submission" date="2021-08" db="EMBL/GenBank/DDBJ databases">
        <authorList>
            <person name="Misof B."/>
            <person name="Oliver O."/>
            <person name="Podsiadlowski L."/>
            <person name="Donath A."/>
            <person name="Peters R."/>
            <person name="Mayer C."/>
            <person name="Rust J."/>
            <person name="Gunkel S."/>
            <person name="Lesny P."/>
            <person name="Martin S."/>
            <person name="Oeyen J.P."/>
            <person name="Petersen M."/>
            <person name="Panagiotis P."/>
            <person name="Wilbrandt J."/>
            <person name="Tanja T."/>
        </authorList>
    </citation>
    <scope>NUCLEOTIDE SEQUENCE</scope>
    <source>
        <strain evidence="1">GBR_01_08_01A</strain>
        <tissue evidence="1">Thorax + abdomen</tissue>
    </source>
</reference>
<protein>
    <submittedName>
        <fullName evidence="1">Uncharacterized protein</fullName>
    </submittedName>
</protein>
<evidence type="ECO:0000313" key="2">
    <source>
        <dbReference type="Proteomes" id="UP001258017"/>
    </source>
</evidence>
<gene>
    <name evidence="1" type="ORF">KPH14_004927</name>
</gene>
<dbReference type="Proteomes" id="UP001258017">
    <property type="component" value="Unassembled WGS sequence"/>
</dbReference>
<proteinExistence type="predicted"/>
<keyword evidence="2" id="KW-1185">Reference proteome</keyword>
<comment type="caution">
    <text evidence="1">The sequence shown here is derived from an EMBL/GenBank/DDBJ whole genome shotgun (WGS) entry which is preliminary data.</text>
</comment>
<name>A0AAD9VPX5_9HYME</name>
<dbReference type="EMBL" id="JAIFRP010000031">
    <property type="protein sequence ID" value="KAK2582648.1"/>
    <property type="molecule type" value="Genomic_DNA"/>
</dbReference>
<dbReference type="AlphaFoldDB" id="A0AAD9VPX5"/>
<accession>A0AAD9VPX5</accession>
<evidence type="ECO:0000313" key="1">
    <source>
        <dbReference type="EMBL" id="KAK2582648.1"/>
    </source>
</evidence>